<sequence>MRNKPQIKTEVEKRNSVPTVLPSLDGHENFRGGGRDVEAEDSLSRPQEKRQATFRFPPQGQASVDYPTYSAVPSGLSFTCREKTPGYYADPQTQCQVWHWCDLNGRRYSFLCPNQTVFNQNYRVCDWWYNVDCQEATQFYSINNDLYRDLNGNAL</sequence>
<dbReference type="GO" id="GO:0005576">
    <property type="term" value="C:extracellular region"/>
    <property type="evidence" value="ECO:0007669"/>
    <property type="project" value="InterPro"/>
</dbReference>
<dbReference type="Proteomes" id="UP000677054">
    <property type="component" value="Unassembled WGS sequence"/>
</dbReference>
<dbReference type="InterPro" id="IPR036508">
    <property type="entry name" value="Chitin-bd_dom_sf"/>
</dbReference>
<dbReference type="EMBL" id="LR903666">
    <property type="protein sequence ID" value="CAD7252145.1"/>
    <property type="molecule type" value="Genomic_DNA"/>
</dbReference>
<dbReference type="AlphaFoldDB" id="A0A7R9ADM8"/>
<feature type="compositionally biased region" description="Basic and acidic residues" evidence="1">
    <location>
        <begin position="25"/>
        <end position="51"/>
    </location>
</feature>
<accession>A0A7R9ADM8</accession>
<evidence type="ECO:0000313" key="4">
    <source>
        <dbReference type="Proteomes" id="UP000677054"/>
    </source>
</evidence>
<feature type="region of interest" description="Disordered" evidence="1">
    <location>
        <begin position="1"/>
        <end position="61"/>
    </location>
</feature>
<dbReference type="GO" id="GO:0008061">
    <property type="term" value="F:chitin binding"/>
    <property type="evidence" value="ECO:0007669"/>
    <property type="project" value="InterPro"/>
</dbReference>
<dbReference type="OrthoDB" id="6364363at2759"/>
<evidence type="ECO:0000259" key="2">
    <source>
        <dbReference type="PROSITE" id="PS50940"/>
    </source>
</evidence>
<dbReference type="InterPro" id="IPR052976">
    <property type="entry name" value="Scoloptoxin-like"/>
</dbReference>
<dbReference type="InterPro" id="IPR002557">
    <property type="entry name" value="Chitin-bd_dom"/>
</dbReference>
<protein>
    <recommendedName>
        <fullName evidence="2">Chitin-binding type-2 domain-containing protein</fullName>
    </recommendedName>
</protein>
<reference evidence="3" key="1">
    <citation type="submission" date="2020-11" db="EMBL/GenBank/DDBJ databases">
        <authorList>
            <person name="Tran Van P."/>
        </authorList>
    </citation>
    <scope>NUCLEOTIDE SEQUENCE</scope>
</reference>
<dbReference type="PANTHER" id="PTHR22933">
    <property type="entry name" value="FI18007P1-RELATED"/>
    <property type="match status" value="1"/>
</dbReference>
<dbReference type="SMART" id="SM00494">
    <property type="entry name" value="ChtBD2"/>
    <property type="match status" value="1"/>
</dbReference>
<evidence type="ECO:0000313" key="3">
    <source>
        <dbReference type="EMBL" id="CAD7252145.1"/>
    </source>
</evidence>
<feature type="domain" description="Chitin-binding type-2" evidence="2">
    <location>
        <begin position="77"/>
        <end position="135"/>
    </location>
</feature>
<organism evidence="3">
    <name type="scientific">Darwinula stevensoni</name>
    <dbReference type="NCBI Taxonomy" id="69355"/>
    <lineage>
        <taxon>Eukaryota</taxon>
        <taxon>Metazoa</taxon>
        <taxon>Ecdysozoa</taxon>
        <taxon>Arthropoda</taxon>
        <taxon>Crustacea</taxon>
        <taxon>Oligostraca</taxon>
        <taxon>Ostracoda</taxon>
        <taxon>Podocopa</taxon>
        <taxon>Podocopida</taxon>
        <taxon>Darwinulocopina</taxon>
        <taxon>Darwinuloidea</taxon>
        <taxon>Darwinulidae</taxon>
        <taxon>Darwinula</taxon>
    </lineage>
</organism>
<dbReference type="EMBL" id="CAJPEV010004149">
    <property type="protein sequence ID" value="CAG0901271.1"/>
    <property type="molecule type" value="Genomic_DNA"/>
</dbReference>
<proteinExistence type="predicted"/>
<keyword evidence="4" id="KW-1185">Reference proteome</keyword>
<dbReference type="PROSITE" id="PS50940">
    <property type="entry name" value="CHIT_BIND_II"/>
    <property type="match status" value="1"/>
</dbReference>
<dbReference type="SUPFAM" id="SSF57625">
    <property type="entry name" value="Invertebrate chitin-binding proteins"/>
    <property type="match status" value="1"/>
</dbReference>
<dbReference type="PANTHER" id="PTHR22933:SF42">
    <property type="entry name" value="FI18455P1-RELATED"/>
    <property type="match status" value="1"/>
</dbReference>
<dbReference type="Gene3D" id="2.170.140.10">
    <property type="entry name" value="Chitin binding domain"/>
    <property type="match status" value="1"/>
</dbReference>
<evidence type="ECO:0000256" key="1">
    <source>
        <dbReference type="SAM" id="MobiDB-lite"/>
    </source>
</evidence>
<gene>
    <name evidence="3" type="ORF">DSTB1V02_LOCUS11905</name>
</gene>
<dbReference type="Pfam" id="PF01607">
    <property type="entry name" value="CBM_14"/>
    <property type="match status" value="1"/>
</dbReference>
<name>A0A7R9ADM8_9CRUS</name>